<sequence length="490" mass="54699">MNDMNDMEQLLNDDQMMQFITQGYLVLHNDLPGSLHKKVMQRINEVLVHEGNPGNNILPRVPDIQAFFETPVVKGALTSVLGPDYYLHPHRHCHYNSPGNQNPGGGEWHKDGYWSAMRSHRPWWAMIFYYTQDITTELGPTAIMPGSQYNEKFPGHEKEFLLPTGPAGTMVLVHFDLWHKASQNVSALDRYMLKFQFARRQTPSGPSWNNTSKTMPVPEAGSVSRTALWESIWNWMRGEQAPVKEASREDNSVIELARLAQDASEDDALNAVYELAGRGEVGVRELLDILDSGSNLAALRAAYGIQAAGEIAVQGLIERLRHADDRRRALACFSLGMLSCSNDRITAALTAGLSDDSQWVRRNAAEALGMLVNPSAEAVSALAHLLEISVRSEKEEAQTESTNAYSPNQDYIKNKLGYTAALSLLRIGKHGEAVEVVTALEEALSSNDRYVRAYAFEALSQLRIGEAVEVLLRYYRTSRWCPDTTKASMF</sequence>
<dbReference type="Proteomes" id="UP001596047">
    <property type="component" value="Unassembled WGS sequence"/>
</dbReference>
<dbReference type="InterPro" id="IPR008775">
    <property type="entry name" value="Phytyl_CoA_dOase-like"/>
</dbReference>
<accession>A0ABW0VXE7</accession>
<dbReference type="Gene3D" id="2.60.120.620">
    <property type="entry name" value="q2cbj1_9rhob like domain"/>
    <property type="match status" value="1"/>
</dbReference>
<dbReference type="Pfam" id="PF05721">
    <property type="entry name" value="PhyH"/>
    <property type="match status" value="1"/>
</dbReference>
<dbReference type="EMBL" id="JBHSOW010000030">
    <property type="protein sequence ID" value="MFC5649181.1"/>
    <property type="molecule type" value="Genomic_DNA"/>
</dbReference>
<dbReference type="Gene3D" id="1.25.10.10">
    <property type="entry name" value="Leucine-rich Repeat Variant"/>
    <property type="match status" value="2"/>
</dbReference>
<dbReference type="SUPFAM" id="SSF51197">
    <property type="entry name" value="Clavaminate synthase-like"/>
    <property type="match status" value="1"/>
</dbReference>
<comment type="caution">
    <text evidence="1">The sequence shown here is derived from an EMBL/GenBank/DDBJ whole genome shotgun (WGS) entry which is preliminary data.</text>
</comment>
<reference evidence="2" key="1">
    <citation type="journal article" date="2019" name="Int. J. Syst. Evol. Microbiol.">
        <title>The Global Catalogue of Microorganisms (GCM) 10K type strain sequencing project: providing services to taxonomists for standard genome sequencing and annotation.</title>
        <authorList>
            <consortium name="The Broad Institute Genomics Platform"/>
            <consortium name="The Broad Institute Genome Sequencing Center for Infectious Disease"/>
            <person name="Wu L."/>
            <person name="Ma J."/>
        </authorList>
    </citation>
    <scope>NUCLEOTIDE SEQUENCE [LARGE SCALE GENOMIC DNA]</scope>
    <source>
        <strain evidence="2">CGMCC 1.3240</strain>
    </source>
</reference>
<dbReference type="SMART" id="SM00567">
    <property type="entry name" value="EZ_HEAT"/>
    <property type="match status" value="3"/>
</dbReference>
<gene>
    <name evidence="1" type="ORF">ACFPYJ_08565</name>
</gene>
<dbReference type="RefSeq" id="WP_379187680.1">
    <property type="nucleotide sequence ID" value="NZ_JBHSOW010000030.1"/>
</dbReference>
<dbReference type="InterPro" id="IPR004155">
    <property type="entry name" value="PBS_lyase_HEAT"/>
</dbReference>
<dbReference type="SUPFAM" id="SSF48371">
    <property type="entry name" value="ARM repeat"/>
    <property type="match status" value="1"/>
</dbReference>
<keyword evidence="2" id="KW-1185">Reference proteome</keyword>
<evidence type="ECO:0000313" key="2">
    <source>
        <dbReference type="Proteomes" id="UP001596047"/>
    </source>
</evidence>
<dbReference type="InterPro" id="IPR016024">
    <property type="entry name" value="ARM-type_fold"/>
</dbReference>
<dbReference type="InterPro" id="IPR011989">
    <property type="entry name" value="ARM-like"/>
</dbReference>
<protein>
    <submittedName>
        <fullName evidence="1">HEAT repeat domain-containing protein</fullName>
    </submittedName>
</protein>
<name>A0ABW0VXE7_9BACL</name>
<dbReference type="Pfam" id="PF13646">
    <property type="entry name" value="HEAT_2"/>
    <property type="match status" value="1"/>
</dbReference>
<organism evidence="1 2">
    <name type="scientific">Paenibacillus solisilvae</name>
    <dbReference type="NCBI Taxonomy" id="2486751"/>
    <lineage>
        <taxon>Bacteria</taxon>
        <taxon>Bacillati</taxon>
        <taxon>Bacillota</taxon>
        <taxon>Bacilli</taxon>
        <taxon>Bacillales</taxon>
        <taxon>Paenibacillaceae</taxon>
        <taxon>Paenibacillus</taxon>
    </lineage>
</organism>
<evidence type="ECO:0000313" key="1">
    <source>
        <dbReference type="EMBL" id="MFC5649181.1"/>
    </source>
</evidence>
<proteinExistence type="predicted"/>